<sequence>MFRERKSLEGSAFRRITGGPPIYGVLHYKHPLDILDSLIEVLEYQDISLFFILTHLIGDYVLAVIGPYSYLVSTLAFYFTLALRIKAHSLPTMYCALQTSYQIYLDTHMI</sequence>
<dbReference type="EMBL" id="LHQQ01000005">
    <property type="protein sequence ID" value="KOS48367.1"/>
    <property type="molecule type" value="Genomic_DNA"/>
</dbReference>
<organism evidence="2 3">
    <name type="scientific">Penicillium nordicum</name>
    <dbReference type="NCBI Taxonomy" id="229535"/>
    <lineage>
        <taxon>Eukaryota</taxon>
        <taxon>Fungi</taxon>
        <taxon>Dikarya</taxon>
        <taxon>Ascomycota</taxon>
        <taxon>Pezizomycotina</taxon>
        <taxon>Eurotiomycetes</taxon>
        <taxon>Eurotiomycetidae</taxon>
        <taxon>Eurotiales</taxon>
        <taxon>Aspergillaceae</taxon>
        <taxon>Penicillium</taxon>
    </lineage>
</organism>
<accession>A0A0M8PCY8</accession>
<proteinExistence type="predicted"/>
<feature type="transmembrane region" description="Helical" evidence="1">
    <location>
        <begin position="60"/>
        <end position="83"/>
    </location>
</feature>
<dbReference type="Proteomes" id="UP000037696">
    <property type="component" value="Unassembled WGS sequence"/>
</dbReference>
<evidence type="ECO:0000256" key="1">
    <source>
        <dbReference type="SAM" id="Phobius"/>
    </source>
</evidence>
<gene>
    <name evidence="2" type="ORF">ACN38_g572</name>
</gene>
<keyword evidence="3" id="KW-1185">Reference proteome</keyword>
<dbReference type="AlphaFoldDB" id="A0A0M8PCY8"/>
<keyword evidence="1" id="KW-1133">Transmembrane helix</keyword>
<evidence type="ECO:0000313" key="2">
    <source>
        <dbReference type="EMBL" id="KOS48367.1"/>
    </source>
</evidence>
<keyword evidence="1" id="KW-0472">Membrane</keyword>
<reference evidence="2 3" key="1">
    <citation type="submission" date="2015-08" db="EMBL/GenBank/DDBJ databases">
        <title>Genome sequencing of Penicillium nordicum.</title>
        <authorList>
            <person name="Nguyen H.D."/>
            <person name="Seifert K.A."/>
        </authorList>
    </citation>
    <scope>NUCLEOTIDE SEQUENCE [LARGE SCALE GENOMIC DNA]</scope>
    <source>
        <strain evidence="2 3">DAOMC 185683</strain>
    </source>
</reference>
<keyword evidence="1" id="KW-0812">Transmembrane</keyword>
<name>A0A0M8PCY8_9EURO</name>
<evidence type="ECO:0000313" key="3">
    <source>
        <dbReference type="Proteomes" id="UP000037696"/>
    </source>
</evidence>
<protein>
    <submittedName>
        <fullName evidence="2">Uncharacterized protein</fullName>
    </submittedName>
</protein>
<comment type="caution">
    <text evidence="2">The sequence shown here is derived from an EMBL/GenBank/DDBJ whole genome shotgun (WGS) entry which is preliminary data.</text>
</comment>